<gene>
    <name evidence="2" type="ORF">PhCBS80983_g02559</name>
</gene>
<evidence type="ECO:0000256" key="1">
    <source>
        <dbReference type="SAM" id="MobiDB-lite"/>
    </source>
</evidence>
<feature type="region of interest" description="Disordered" evidence="1">
    <location>
        <begin position="214"/>
        <end position="240"/>
    </location>
</feature>
<dbReference type="AlphaFoldDB" id="A0A507E5I6"/>
<protein>
    <submittedName>
        <fullName evidence="2">Uncharacterized protein</fullName>
    </submittedName>
</protein>
<sequence length="240" mass="27023">MRCFSLNNCERPENTNTREAYFVREWDSIFRTLTPPCVVLSPPEEAVAASKQRKLQQAEPDATHVHGRKADLLWQTCSGLSLVWGEAKKGSWAANPKEADQAKLKVVKGVKDMIDHVQRHKLVVVPLWASVNLATSWTLRKAAKLDTGVVLIGDICRYDLPREFMQFPVLIDMCKTLLIWGQVMTMTTRKIGLAGRLHGGSRTPPRLPVMVRTFQTPNTKDTAKEPPSKKCKRSEESEST</sequence>
<comment type="caution">
    <text evidence="2">The sequence shown here is derived from an EMBL/GenBank/DDBJ whole genome shotgun (WGS) entry which is preliminary data.</text>
</comment>
<name>A0A507E5I6_9FUNG</name>
<organism evidence="2 3">
    <name type="scientific">Powellomyces hirtus</name>
    <dbReference type="NCBI Taxonomy" id="109895"/>
    <lineage>
        <taxon>Eukaryota</taxon>
        <taxon>Fungi</taxon>
        <taxon>Fungi incertae sedis</taxon>
        <taxon>Chytridiomycota</taxon>
        <taxon>Chytridiomycota incertae sedis</taxon>
        <taxon>Chytridiomycetes</taxon>
        <taxon>Spizellomycetales</taxon>
        <taxon>Powellomycetaceae</taxon>
        <taxon>Powellomyces</taxon>
    </lineage>
</organism>
<evidence type="ECO:0000313" key="2">
    <source>
        <dbReference type="EMBL" id="TPX59339.1"/>
    </source>
</evidence>
<dbReference type="Proteomes" id="UP000318582">
    <property type="component" value="Unassembled WGS sequence"/>
</dbReference>
<accession>A0A507E5I6</accession>
<feature type="compositionally biased region" description="Basic and acidic residues" evidence="1">
    <location>
        <begin position="221"/>
        <end position="240"/>
    </location>
</feature>
<proteinExistence type="predicted"/>
<reference evidence="2 3" key="1">
    <citation type="journal article" date="2019" name="Sci. Rep.">
        <title>Comparative genomics of chytrid fungi reveal insights into the obligate biotrophic and pathogenic lifestyle of Synchytrium endobioticum.</title>
        <authorList>
            <person name="van de Vossenberg B.T.L.H."/>
            <person name="Warris S."/>
            <person name="Nguyen H.D.T."/>
            <person name="van Gent-Pelzer M.P.E."/>
            <person name="Joly D.L."/>
            <person name="van de Geest H.C."/>
            <person name="Bonants P.J.M."/>
            <person name="Smith D.S."/>
            <person name="Levesque C.A."/>
            <person name="van der Lee T.A.J."/>
        </authorList>
    </citation>
    <scope>NUCLEOTIDE SEQUENCE [LARGE SCALE GENOMIC DNA]</scope>
    <source>
        <strain evidence="2 3">CBS 809.83</strain>
    </source>
</reference>
<dbReference type="EMBL" id="QEAQ01000026">
    <property type="protein sequence ID" value="TPX59339.1"/>
    <property type="molecule type" value="Genomic_DNA"/>
</dbReference>
<keyword evidence="3" id="KW-1185">Reference proteome</keyword>
<evidence type="ECO:0000313" key="3">
    <source>
        <dbReference type="Proteomes" id="UP000318582"/>
    </source>
</evidence>